<keyword evidence="3" id="KW-0808">Transferase</keyword>
<proteinExistence type="inferred from homology"/>
<feature type="domain" description="EF-hand" evidence="14">
    <location>
        <begin position="616"/>
        <end position="651"/>
    </location>
</feature>
<feature type="region of interest" description="Disordered" evidence="12">
    <location>
        <begin position="335"/>
        <end position="399"/>
    </location>
</feature>
<keyword evidence="4" id="KW-0547">Nucleotide-binding</keyword>
<comment type="similarity">
    <text evidence="8">Belongs to the protein kinase superfamily. Ser/Thr protein kinase family. CDPK subfamily.</text>
</comment>
<feature type="repeat" description="WD" evidence="11">
    <location>
        <begin position="897"/>
        <end position="938"/>
    </location>
</feature>
<dbReference type="InterPro" id="IPR011044">
    <property type="entry name" value="Quino_amine_DH_bsu"/>
</dbReference>
<evidence type="ECO:0000313" key="15">
    <source>
        <dbReference type="EMBL" id="KAF0745498.1"/>
    </source>
</evidence>
<evidence type="ECO:0000256" key="8">
    <source>
        <dbReference type="ARBA" id="ARBA00024334"/>
    </source>
</evidence>
<dbReference type="GO" id="GO:0004674">
    <property type="term" value="F:protein serine/threonine kinase activity"/>
    <property type="evidence" value="ECO:0007669"/>
    <property type="project" value="UniProtKB-KW"/>
</dbReference>
<dbReference type="InterPro" id="IPR002048">
    <property type="entry name" value="EF_hand_dom"/>
</dbReference>
<dbReference type="InterPro" id="IPR051131">
    <property type="entry name" value="NEK_Ser/Thr_kinase_NIMA"/>
</dbReference>
<feature type="repeat" description="WD" evidence="11">
    <location>
        <begin position="839"/>
        <end position="869"/>
    </location>
</feature>
<keyword evidence="2" id="KW-0723">Serine/threonine-protein kinase</keyword>
<dbReference type="GO" id="GO:0005509">
    <property type="term" value="F:calcium ion binding"/>
    <property type="evidence" value="ECO:0007669"/>
    <property type="project" value="InterPro"/>
</dbReference>
<dbReference type="PROSITE" id="PS50082">
    <property type="entry name" value="WD_REPEATS_2"/>
    <property type="match status" value="3"/>
</dbReference>
<keyword evidence="16" id="KW-1185">Reference proteome</keyword>
<dbReference type="SMART" id="SM00220">
    <property type="entry name" value="S_TKc"/>
    <property type="match status" value="1"/>
</dbReference>
<keyword evidence="5" id="KW-0418">Kinase</keyword>
<feature type="compositionally biased region" description="Polar residues" evidence="12">
    <location>
        <begin position="530"/>
        <end position="539"/>
    </location>
</feature>
<dbReference type="PROSITE" id="PS00018">
    <property type="entry name" value="EF_HAND_1"/>
    <property type="match status" value="1"/>
</dbReference>
<organism evidence="15 16">
    <name type="scientific">Aphanomyces euteiches</name>
    <dbReference type="NCBI Taxonomy" id="100861"/>
    <lineage>
        <taxon>Eukaryota</taxon>
        <taxon>Sar</taxon>
        <taxon>Stramenopiles</taxon>
        <taxon>Oomycota</taxon>
        <taxon>Saprolegniomycetes</taxon>
        <taxon>Saprolegniales</taxon>
        <taxon>Verrucalvaceae</taxon>
        <taxon>Aphanomyces</taxon>
    </lineage>
</organism>
<dbReference type="InterPro" id="IPR018247">
    <property type="entry name" value="EF_Hand_1_Ca_BS"/>
</dbReference>
<dbReference type="PANTHER" id="PTHR44899:SF3">
    <property type="entry name" value="SERINE_THREONINE-PROTEIN KINASE NEK1"/>
    <property type="match status" value="1"/>
</dbReference>
<protein>
    <recommendedName>
        <fullName evidence="1">non-specific serine/threonine protein kinase</fullName>
        <ecNumber evidence="1">2.7.11.1</ecNumber>
    </recommendedName>
</protein>
<keyword evidence="6" id="KW-0106">Calcium</keyword>
<dbReference type="GO" id="GO:0005524">
    <property type="term" value="F:ATP binding"/>
    <property type="evidence" value="ECO:0007669"/>
    <property type="project" value="UniProtKB-KW"/>
</dbReference>
<evidence type="ECO:0000256" key="6">
    <source>
        <dbReference type="ARBA" id="ARBA00022837"/>
    </source>
</evidence>
<dbReference type="SMART" id="SM00320">
    <property type="entry name" value="WD40"/>
    <property type="match status" value="6"/>
</dbReference>
<reference evidence="15 16" key="1">
    <citation type="submission" date="2019-07" db="EMBL/GenBank/DDBJ databases">
        <title>Genomics analysis of Aphanomyces spp. identifies a new class of oomycete effector associated with host adaptation.</title>
        <authorList>
            <person name="Gaulin E."/>
        </authorList>
    </citation>
    <scope>NUCLEOTIDE SEQUENCE [LARGE SCALE GENOMIC DNA]</scope>
    <source>
        <strain evidence="15 16">ATCC 201684</strain>
    </source>
</reference>
<dbReference type="InterPro" id="IPR015943">
    <property type="entry name" value="WD40/YVTN_repeat-like_dom_sf"/>
</dbReference>
<dbReference type="PROSITE" id="PS50222">
    <property type="entry name" value="EF_HAND_2"/>
    <property type="match status" value="1"/>
</dbReference>
<evidence type="ECO:0000256" key="10">
    <source>
        <dbReference type="ARBA" id="ARBA00048679"/>
    </source>
</evidence>
<dbReference type="Pfam" id="PF00069">
    <property type="entry name" value="Pkinase"/>
    <property type="match status" value="1"/>
</dbReference>
<evidence type="ECO:0000256" key="2">
    <source>
        <dbReference type="ARBA" id="ARBA00022527"/>
    </source>
</evidence>
<dbReference type="PROSITE" id="PS00108">
    <property type="entry name" value="PROTEIN_KINASE_ST"/>
    <property type="match status" value="1"/>
</dbReference>
<dbReference type="PROSITE" id="PS50011">
    <property type="entry name" value="PROTEIN_KINASE_DOM"/>
    <property type="match status" value="1"/>
</dbReference>
<dbReference type="PANTHER" id="PTHR44899">
    <property type="entry name" value="CAMK FAMILY PROTEIN KINASE"/>
    <property type="match status" value="1"/>
</dbReference>
<dbReference type="InterPro" id="IPR001680">
    <property type="entry name" value="WD40_rpt"/>
</dbReference>
<sequence length="1512" mass="168930">MREKRDGGRLVCVKDIPVSPYEKVHESLHEARLMEKLHHPNIIEYYDSILSRNHRHVFIVMAYCSGGDLHAKLCSKRKLVSETTICLWFVQICFGLHCMHAHRIVHRDVKSHNIFISTNGHLVLGDLGIARELEPSELAQTFVGTPCFLSPEVYQGSAYAYSSDIWSLGCVLYEMCTLHFPFVAKTTPALVDKICSGHVDPIDRQYSPNLRHLLSQLLSVQPSGRPSLRDILSRDFLRPALECYVTDVLKCCTKSHADIVQRQLGQLGLSAIYENVRLKTVKQDNNVTTILPPNRLVPTHSYKLEQDMLSWLEKERQRHLLLVLARIKEARCDQLRISPRPPSPTPGISIPESPSSPRHVPPLPDPQWRPPVQVDPFPRRQAASKPRTNPSKTPAFRKGVNLTPQAKPFLAQACKDVRALRREAYEAAAKARYRTTTSELLASPPKEADSIEDVAMATPAEIDEAMMQYQRDVERKLLQRVTSMHVFPLDTCIAVPPHIDAKYRERCVLQNAALAHRPTDVIPMKPTYSPKVQESAQARTQREKARQASHRRLVDQRTEERRMDSNETRKSHGDPRAILVHLDLDAIAKKMNKTDEVKMSKASFMEILVSLLKTRVAMEELDRLFVKIDHDQDGCVTWTEFTDFVLDVMRGQSDRRPREGMHEFDKTPIVAPAMVNRSMDKMVSTDDGSFLALEHRSNVFQVVDAVSGTVRKISSPCTRGYLIDLALVPPLNYIAASTSNTTIEFWDVDELVVRQQLPTTQVQSVVRWNSTRLYTGSLTGEVQAWNCETLDCTGVANLHEPTAITDMTFLGPQPHAVVAAFLPEIAVLDLTTHKPLLKLQGHRSGVSFLRYSPSYRYVLSGGMDHDLRVRVFLDGHSNLHDRSYGVHSWERALQGCQASHQHQIMGLTWVDDSPEVHSADEGGFLKIWDLRTYQCVQTLSTLGFSSHLSTTAITHTMESSKPSVVRSKPTSAMCHLRHQQRIVLASAQVKFYDAVKHDFGDKTAPTLVVFLPSILAIVTATGQNVRTWNAQTGQLMSDLKKIAASQIASGCAGGTSAVFLGTRSGHVFSLHALSGAILLSRDIHASEVIAIEKLDVPSLASRLVTAAIDGSCVVSDASSLAPLLALNHWHGINGFASTRTETTPCHDYYVPLQTARKFSTYALDNLKRFFSALDTNKRGFITSAQVPEVFNAVVSLNHRQCRRHNVYLEQIMAKLGDNNITFLNFLEMIHDTWHGTGYATSEVTAIGISQQHNFVITASVDGHFCIWHGSKGHAITASSQQVQGGITSVAVLEPHPIFAVADDHTGLSLFMLKSLRLERLANVAMSCTFTSLAWCSPRNLIAGDDEGHVTNWHIDGFFTEQPWQVEAVDTKSVSPTKWQQFKYSMGGALSEEASWPAHDGTVFALWACFIHGNGYVATCGGDGFVRVWDLDEENLVGTLVKGSKENALWNSNLPWRIASQLPVEDELVVQTEAREAEYEETFKESSFAMNVMGIRCAMRLKDALNAVRPTQD</sequence>
<evidence type="ECO:0000256" key="5">
    <source>
        <dbReference type="ARBA" id="ARBA00022777"/>
    </source>
</evidence>
<dbReference type="SUPFAM" id="SSF47473">
    <property type="entry name" value="EF-hand"/>
    <property type="match status" value="1"/>
</dbReference>
<gene>
    <name evidence="15" type="ORF">Ae201684_000512</name>
</gene>
<dbReference type="InterPro" id="IPR000719">
    <property type="entry name" value="Prot_kinase_dom"/>
</dbReference>
<comment type="catalytic activity">
    <reaction evidence="10">
        <text>L-seryl-[protein] + ATP = O-phospho-L-seryl-[protein] + ADP + H(+)</text>
        <dbReference type="Rhea" id="RHEA:17989"/>
        <dbReference type="Rhea" id="RHEA-COMP:9863"/>
        <dbReference type="Rhea" id="RHEA-COMP:11604"/>
        <dbReference type="ChEBI" id="CHEBI:15378"/>
        <dbReference type="ChEBI" id="CHEBI:29999"/>
        <dbReference type="ChEBI" id="CHEBI:30616"/>
        <dbReference type="ChEBI" id="CHEBI:83421"/>
        <dbReference type="ChEBI" id="CHEBI:456216"/>
        <dbReference type="EC" id="2.7.11.1"/>
    </reaction>
</comment>
<dbReference type="EMBL" id="VJMJ01000002">
    <property type="protein sequence ID" value="KAF0745498.1"/>
    <property type="molecule type" value="Genomic_DNA"/>
</dbReference>
<evidence type="ECO:0000256" key="12">
    <source>
        <dbReference type="SAM" id="MobiDB-lite"/>
    </source>
</evidence>
<dbReference type="SUPFAM" id="SSF50978">
    <property type="entry name" value="WD40 repeat-like"/>
    <property type="match status" value="2"/>
</dbReference>
<evidence type="ECO:0000256" key="7">
    <source>
        <dbReference type="ARBA" id="ARBA00022840"/>
    </source>
</evidence>
<feature type="domain" description="Protein kinase" evidence="13">
    <location>
        <begin position="1"/>
        <end position="237"/>
    </location>
</feature>
<dbReference type="Gene3D" id="1.10.238.10">
    <property type="entry name" value="EF-hand"/>
    <property type="match status" value="1"/>
</dbReference>
<evidence type="ECO:0000256" key="3">
    <source>
        <dbReference type="ARBA" id="ARBA00022679"/>
    </source>
</evidence>
<feature type="region of interest" description="Disordered" evidence="12">
    <location>
        <begin position="521"/>
        <end position="573"/>
    </location>
</feature>
<dbReference type="Pfam" id="PF00400">
    <property type="entry name" value="WD40"/>
    <property type="match status" value="3"/>
</dbReference>
<dbReference type="InterPro" id="IPR008271">
    <property type="entry name" value="Ser/Thr_kinase_AS"/>
</dbReference>
<dbReference type="SUPFAM" id="SSF50969">
    <property type="entry name" value="YVTN repeat-like/Quinoprotein amine dehydrogenase"/>
    <property type="match status" value="1"/>
</dbReference>
<dbReference type="InterPro" id="IPR011009">
    <property type="entry name" value="Kinase-like_dom_sf"/>
</dbReference>
<feature type="compositionally biased region" description="Pro residues" evidence="12">
    <location>
        <begin position="359"/>
        <end position="369"/>
    </location>
</feature>
<dbReference type="VEuPathDB" id="FungiDB:AeMF1_002464"/>
<accession>A0A6G0XYB4</accession>
<evidence type="ECO:0000256" key="9">
    <source>
        <dbReference type="ARBA" id="ARBA00047899"/>
    </source>
</evidence>
<dbReference type="Gene3D" id="1.10.510.10">
    <property type="entry name" value="Transferase(Phosphotransferase) domain 1"/>
    <property type="match status" value="1"/>
</dbReference>
<keyword evidence="11" id="KW-0853">WD repeat</keyword>
<dbReference type="Gene3D" id="2.130.10.10">
    <property type="entry name" value="YVTN repeat-like/Quinoprotein amine dehydrogenase"/>
    <property type="match status" value="3"/>
</dbReference>
<dbReference type="EC" id="2.7.11.1" evidence="1"/>
<name>A0A6G0XYB4_9STRA</name>
<evidence type="ECO:0000256" key="1">
    <source>
        <dbReference type="ARBA" id="ARBA00012513"/>
    </source>
</evidence>
<dbReference type="Proteomes" id="UP000481153">
    <property type="component" value="Unassembled WGS sequence"/>
</dbReference>
<feature type="repeat" description="WD" evidence="11">
    <location>
        <begin position="1415"/>
        <end position="1438"/>
    </location>
</feature>
<keyword evidence="7" id="KW-0067">ATP-binding</keyword>
<evidence type="ECO:0000313" key="16">
    <source>
        <dbReference type="Proteomes" id="UP000481153"/>
    </source>
</evidence>
<evidence type="ECO:0000256" key="4">
    <source>
        <dbReference type="ARBA" id="ARBA00022741"/>
    </source>
</evidence>
<evidence type="ECO:0000259" key="14">
    <source>
        <dbReference type="PROSITE" id="PS50222"/>
    </source>
</evidence>
<feature type="compositionally biased region" description="Low complexity" evidence="12">
    <location>
        <begin position="346"/>
        <end position="358"/>
    </location>
</feature>
<dbReference type="InterPro" id="IPR036322">
    <property type="entry name" value="WD40_repeat_dom_sf"/>
</dbReference>
<dbReference type="SUPFAM" id="SSF56112">
    <property type="entry name" value="Protein kinase-like (PK-like)"/>
    <property type="match status" value="1"/>
</dbReference>
<evidence type="ECO:0000256" key="11">
    <source>
        <dbReference type="PROSITE-ProRule" id="PRU00221"/>
    </source>
</evidence>
<dbReference type="InterPro" id="IPR011992">
    <property type="entry name" value="EF-hand-dom_pair"/>
</dbReference>
<comment type="caution">
    <text evidence="15">The sequence shown here is derived from an EMBL/GenBank/DDBJ whole genome shotgun (WGS) entry which is preliminary data.</text>
</comment>
<evidence type="ECO:0000259" key="13">
    <source>
        <dbReference type="PROSITE" id="PS50011"/>
    </source>
</evidence>
<feature type="compositionally biased region" description="Basic and acidic residues" evidence="12">
    <location>
        <begin position="540"/>
        <end position="573"/>
    </location>
</feature>
<comment type="catalytic activity">
    <reaction evidence="9">
        <text>L-threonyl-[protein] + ATP = O-phospho-L-threonyl-[protein] + ADP + H(+)</text>
        <dbReference type="Rhea" id="RHEA:46608"/>
        <dbReference type="Rhea" id="RHEA-COMP:11060"/>
        <dbReference type="Rhea" id="RHEA-COMP:11605"/>
        <dbReference type="ChEBI" id="CHEBI:15378"/>
        <dbReference type="ChEBI" id="CHEBI:30013"/>
        <dbReference type="ChEBI" id="CHEBI:30616"/>
        <dbReference type="ChEBI" id="CHEBI:61977"/>
        <dbReference type="ChEBI" id="CHEBI:456216"/>
        <dbReference type="EC" id="2.7.11.1"/>
    </reaction>
</comment>